<feature type="non-terminal residue" evidence="1">
    <location>
        <position position="351"/>
    </location>
</feature>
<name>A0A550CF39_9AGAR</name>
<dbReference type="OrthoDB" id="3266451at2759"/>
<keyword evidence="2" id="KW-1185">Reference proteome</keyword>
<organism evidence="1 2">
    <name type="scientific">Schizophyllum amplum</name>
    <dbReference type="NCBI Taxonomy" id="97359"/>
    <lineage>
        <taxon>Eukaryota</taxon>
        <taxon>Fungi</taxon>
        <taxon>Dikarya</taxon>
        <taxon>Basidiomycota</taxon>
        <taxon>Agaricomycotina</taxon>
        <taxon>Agaricomycetes</taxon>
        <taxon>Agaricomycetidae</taxon>
        <taxon>Agaricales</taxon>
        <taxon>Schizophyllaceae</taxon>
        <taxon>Schizophyllum</taxon>
    </lineage>
</organism>
<protein>
    <recommendedName>
        <fullName evidence="3">F-box domain-containing protein</fullName>
    </recommendedName>
</protein>
<reference evidence="1 2" key="1">
    <citation type="journal article" date="2019" name="New Phytol.">
        <title>Comparative genomics reveals unique wood-decay strategies and fruiting body development in the Schizophyllaceae.</title>
        <authorList>
            <person name="Almasi E."/>
            <person name="Sahu N."/>
            <person name="Krizsan K."/>
            <person name="Balint B."/>
            <person name="Kovacs G.M."/>
            <person name="Kiss B."/>
            <person name="Cseklye J."/>
            <person name="Drula E."/>
            <person name="Henrissat B."/>
            <person name="Nagy I."/>
            <person name="Chovatia M."/>
            <person name="Adam C."/>
            <person name="LaButti K."/>
            <person name="Lipzen A."/>
            <person name="Riley R."/>
            <person name="Grigoriev I.V."/>
            <person name="Nagy L.G."/>
        </authorList>
    </citation>
    <scope>NUCLEOTIDE SEQUENCE [LARGE SCALE GENOMIC DNA]</scope>
    <source>
        <strain evidence="1 2">NL-1724</strain>
    </source>
</reference>
<accession>A0A550CF39</accession>
<evidence type="ECO:0000313" key="1">
    <source>
        <dbReference type="EMBL" id="TRM63411.1"/>
    </source>
</evidence>
<comment type="caution">
    <text evidence="1">The sequence shown here is derived from an EMBL/GenBank/DDBJ whole genome shotgun (WGS) entry which is preliminary data.</text>
</comment>
<evidence type="ECO:0008006" key="3">
    <source>
        <dbReference type="Google" id="ProtNLM"/>
    </source>
</evidence>
<evidence type="ECO:0000313" key="2">
    <source>
        <dbReference type="Proteomes" id="UP000320762"/>
    </source>
</evidence>
<dbReference type="EMBL" id="VDMD01000009">
    <property type="protein sequence ID" value="TRM63411.1"/>
    <property type="molecule type" value="Genomic_DNA"/>
</dbReference>
<gene>
    <name evidence="1" type="ORF">BD626DRAFT_388474</name>
</gene>
<dbReference type="AlphaFoldDB" id="A0A550CF39"/>
<feature type="non-terminal residue" evidence="1">
    <location>
        <position position="1"/>
    </location>
</feature>
<sequence>TKAELSVLLCKRCSRSHTLPRHSIPNRTVQEDLRYGRLLSKLEVRNIPSTISNATQHLKSIDDEVVVLQAKLEGMMELKRIVQCAIDARQALLAPVRRLPDELLAEIFSLACGNGEDIEKRWPMPLTLSSVSSIWRDDIAVSLPKIWSRIRWNLRSKSIVVDRLPLYLSRVGNATFTHPVMFAPLCRDIFKMILEHSGLWRSLVTRASEFFDDFNRRALPRLEKLEVDVEHLPPGDSANGAVFEGAPLLRHLHIINYSRLNFTAFHFHWAQITTLSTNCTDAYLCNVLLVDCPHLVTLMHHTRSKGDENLPITAHHTLEHLRSMTVIVSFDGPSDEYCWMLDHLTTPRLQS</sequence>
<proteinExistence type="predicted"/>
<dbReference type="Proteomes" id="UP000320762">
    <property type="component" value="Unassembled WGS sequence"/>
</dbReference>